<evidence type="ECO:0000313" key="2">
    <source>
        <dbReference type="Proteomes" id="UP000010367"/>
    </source>
</evidence>
<dbReference type="InParanoid" id="K9TDR4"/>
<accession>K9TDR4</accession>
<dbReference type="STRING" id="56110.Oscil6304_0404"/>
<dbReference type="AlphaFoldDB" id="K9TDR4"/>
<protein>
    <submittedName>
        <fullName evidence="1">Uncharacterized protein</fullName>
    </submittedName>
</protein>
<dbReference type="OrthoDB" id="573902at2"/>
<reference evidence="1 2" key="1">
    <citation type="submission" date="2012-06" db="EMBL/GenBank/DDBJ databases">
        <title>Finished chromosome of genome of Oscillatoria acuminata PCC 6304.</title>
        <authorList>
            <consortium name="US DOE Joint Genome Institute"/>
            <person name="Gugger M."/>
            <person name="Coursin T."/>
            <person name="Rippka R."/>
            <person name="Tandeau De Marsac N."/>
            <person name="Huntemann M."/>
            <person name="Wei C.-L."/>
            <person name="Han J."/>
            <person name="Detter J.C."/>
            <person name="Han C."/>
            <person name="Tapia R."/>
            <person name="Davenport K."/>
            <person name="Daligault H."/>
            <person name="Erkkila T."/>
            <person name="Gu W."/>
            <person name="Munk A.C.C."/>
            <person name="Teshima H."/>
            <person name="Xu Y."/>
            <person name="Chain P."/>
            <person name="Chen A."/>
            <person name="Krypides N."/>
            <person name="Mavromatis K."/>
            <person name="Markowitz V."/>
            <person name="Szeto E."/>
            <person name="Ivanova N."/>
            <person name="Mikhailova N."/>
            <person name="Ovchinnikova G."/>
            <person name="Pagani I."/>
            <person name="Pati A."/>
            <person name="Goodwin L."/>
            <person name="Peters L."/>
            <person name="Pitluck S."/>
            <person name="Woyke T."/>
            <person name="Kerfeld C."/>
        </authorList>
    </citation>
    <scope>NUCLEOTIDE SEQUENCE [LARGE SCALE GENOMIC DNA]</scope>
    <source>
        <strain evidence="1 2">PCC 6304</strain>
    </source>
</reference>
<dbReference type="Proteomes" id="UP000010367">
    <property type="component" value="Chromosome"/>
</dbReference>
<gene>
    <name evidence="1" type="ORF">Oscil6304_0404</name>
</gene>
<dbReference type="PATRIC" id="fig|56110.3.peg.497"/>
<dbReference type="RefSeq" id="WP_015146804.1">
    <property type="nucleotide sequence ID" value="NC_019693.1"/>
</dbReference>
<dbReference type="eggNOG" id="ENOG5031CSC">
    <property type="taxonomic scope" value="Bacteria"/>
</dbReference>
<proteinExistence type="predicted"/>
<dbReference type="EMBL" id="CP003607">
    <property type="protein sequence ID" value="AFY80154.1"/>
    <property type="molecule type" value="Genomic_DNA"/>
</dbReference>
<name>K9TDR4_9CYAN</name>
<sequence length="145" mass="16703">MSLSTDQQNDQHIELKIQKGIRQCEDDLVNWIQLALDKKQTYGKLEESQFRNVVRVAETTDSAEVVKNFLRYQLGRDNKWGSGKNSLAETIINDIDKNISTASQKIAKEAKVTESAKVKEIHLELIRRYLGYGSRYLKYLNSLKP</sequence>
<keyword evidence="2" id="KW-1185">Reference proteome</keyword>
<organism evidence="1 2">
    <name type="scientific">Oscillatoria acuminata PCC 6304</name>
    <dbReference type="NCBI Taxonomy" id="56110"/>
    <lineage>
        <taxon>Bacteria</taxon>
        <taxon>Bacillati</taxon>
        <taxon>Cyanobacteriota</taxon>
        <taxon>Cyanophyceae</taxon>
        <taxon>Oscillatoriophycideae</taxon>
        <taxon>Oscillatoriales</taxon>
        <taxon>Oscillatoriaceae</taxon>
        <taxon>Oscillatoria</taxon>
    </lineage>
</organism>
<evidence type="ECO:0000313" key="1">
    <source>
        <dbReference type="EMBL" id="AFY80154.1"/>
    </source>
</evidence>
<dbReference type="HOGENOM" id="CLU_1873355_0_0_3"/>
<dbReference type="KEGG" id="oac:Oscil6304_0404"/>